<feature type="compositionally biased region" description="Basic and acidic residues" evidence="1">
    <location>
        <begin position="515"/>
        <end position="534"/>
    </location>
</feature>
<dbReference type="SUPFAM" id="SSF56235">
    <property type="entry name" value="N-terminal nucleophile aminohydrolases (Ntn hydrolases)"/>
    <property type="match status" value="1"/>
</dbReference>
<dbReference type="InterPro" id="IPR043137">
    <property type="entry name" value="GGT_ssub_C"/>
</dbReference>
<dbReference type="InterPro" id="IPR043138">
    <property type="entry name" value="GGT_lsub"/>
</dbReference>
<evidence type="ECO:0000256" key="1">
    <source>
        <dbReference type="SAM" id="MobiDB-lite"/>
    </source>
</evidence>
<evidence type="ECO:0000313" key="3">
    <source>
        <dbReference type="Proteomes" id="UP001595478"/>
    </source>
</evidence>
<accession>A0ABV7FQY7</accession>
<comment type="caution">
    <text evidence="2">The sequence shown here is derived from an EMBL/GenBank/DDBJ whole genome shotgun (WGS) entry which is preliminary data.</text>
</comment>
<dbReference type="PRINTS" id="PR01210">
    <property type="entry name" value="GGTRANSPTASE"/>
</dbReference>
<proteinExistence type="predicted"/>
<gene>
    <name evidence="2" type="ORF">ACFOHL_08015</name>
</gene>
<reference evidence="3" key="1">
    <citation type="journal article" date="2019" name="Int. J. Syst. Evol. Microbiol.">
        <title>The Global Catalogue of Microorganisms (GCM) 10K type strain sequencing project: providing services to taxonomists for standard genome sequencing and annotation.</title>
        <authorList>
            <consortium name="The Broad Institute Genomics Platform"/>
            <consortium name="The Broad Institute Genome Sequencing Center for Infectious Disease"/>
            <person name="Wu L."/>
            <person name="Ma J."/>
        </authorList>
    </citation>
    <scope>NUCLEOTIDE SEQUENCE [LARGE SCALE GENOMIC DNA]</scope>
    <source>
        <strain evidence="3">KCTC 52473</strain>
    </source>
</reference>
<name>A0ABV7FQY7_9ALTE</name>
<sequence>MNTAQVAFTAPHFAAANVGKQILENGGTAIEAMVAAAASIAVEYPHMNGLGGDGFWLISEPNKDPIGIDASGVASKNADLDYYQRHQINGAIPSRGAKAALTMAGAVAGWQQALAISSQWQTPLPLSKLLDTAISQAKWGIEVTQSLSDASFKTYDEFALDPHFAPFLIKGKALKKGKILKLTALSNTLQTLVNNGLEDFYQGDIAEKLAQDLQESGSPICIEDFRSYQAKIVKPLSVNTSKGRLYNLPAPTQGIASLLTLAIYDKLADKVGSEADMAHLLIESTKQAFILRDKYVSDESRLNIDLADLLSEEYIQTLAKNIDLQHALPWPHEAKQGDTIWMGACDSEGRMVSYIQSLYWEFGSGVVSPSTGIVWNNRGTSFSLNPNSLQFLQPGLKPFHTLNPAFADLHDGRRMVYGTMGGEGQPQTQAALFVRHVYQEQALDHSISLGRWLLGRTWGDASHNLKIERDLAEQIGNKLGELGHDIAIVEACNELMGHAGAIVKSADNVIAASDPRSDGKGLVSEHHTTNTKAE</sequence>
<dbReference type="Gene3D" id="3.60.20.40">
    <property type="match status" value="1"/>
</dbReference>
<dbReference type="EMBL" id="JBHRSW010000014">
    <property type="protein sequence ID" value="MFC3121565.1"/>
    <property type="molecule type" value="Genomic_DNA"/>
</dbReference>
<keyword evidence="3" id="KW-1185">Reference proteome</keyword>
<dbReference type="PANTHER" id="PTHR43881:SF5">
    <property type="entry name" value="GAMMA-GLUTAMYLTRANSPEPTIDASE"/>
    <property type="match status" value="1"/>
</dbReference>
<dbReference type="InterPro" id="IPR052896">
    <property type="entry name" value="GGT-like_enzyme"/>
</dbReference>
<dbReference type="Pfam" id="PF01019">
    <property type="entry name" value="G_glu_transpept"/>
    <property type="match status" value="1"/>
</dbReference>
<dbReference type="InterPro" id="IPR029055">
    <property type="entry name" value="Ntn_hydrolases_N"/>
</dbReference>
<protein>
    <submittedName>
        <fullName evidence="2">Gamma-glutamyltransferase family protein</fullName>
    </submittedName>
</protein>
<dbReference type="Gene3D" id="1.10.246.130">
    <property type="match status" value="1"/>
</dbReference>
<dbReference type="Proteomes" id="UP001595478">
    <property type="component" value="Unassembled WGS sequence"/>
</dbReference>
<dbReference type="RefSeq" id="WP_376919703.1">
    <property type="nucleotide sequence ID" value="NZ_JBHRSW010000014.1"/>
</dbReference>
<evidence type="ECO:0000313" key="2">
    <source>
        <dbReference type="EMBL" id="MFC3121565.1"/>
    </source>
</evidence>
<organism evidence="2 3">
    <name type="scientific">Agaribacter flavus</name>
    <dbReference type="NCBI Taxonomy" id="1902781"/>
    <lineage>
        <taxon>Bacteria</taxon>
        <taxon>Pseudomonadati</taxon>
        <taxon>Pseudomonadota</taxon>
        <taxon>Gammaproteobacteria</taxon>
        <taxon>Alteromonadales</taxon>
        <taxon>Alteromonadaceae</taxon>
        <taxon>Agaribacter</taxon>
    </lineage>
</organism>
<dbReference type="PANTHER" id="PTHR43881">
    <property type="entry name" value="GAMMA-GLUTAMYLTRANSPEPTIDASE (AFU_ORTHOLOGUE AFUA_4G13580)"/>
    <property type="match status" value="1"/>
</dbReference>
<feature type="region of interest" description="Disordered" evidence="1">
    <location>
        <begin position="514"/>
        <end position="534"/>
    </location>
</feature>